<sequence length="67" mass="7408">MPRKLRDLIKDLKDAGFYDIKGGGKGSLRKFGHIRYNGAVTLSGQPGDDAKIYQEKQLKAAIESITK</sequence>
<reference evidence="1 2" key="1">
    <citation type="submission" date="2020-10" db="EMBL/GenBank/DDBJ databases">
        <title>Connecting structure to function with the recovery of over 1000 high-quality activated sludge metagenome-assembled genomes encoding full-length rRNA genes using long-read sequencing.</title>
        <authorList>
            <person name="Singleton C.M."/>
            <person name="Petriglieri F."/>
            <person name="Kristensen J.M."/>
            <person name="Kirkegaard R.H."/>
            <person name="Michaelsen T.Y."/>
            <person name="Andersen M.H."/>
            <person name="Karst S.M."/>
            <person name="Dueholm M.S."/>
            <person name="Nielsen P.H."/>
            <person name="Albertsen M."/>
        </authorList>
    </citation>
    <scope>NUCLEOTIDE SEQUENCE [LARGE SCALE GENOMIC DNA]</scope>
    <source>
        <strain evidence="1">Ribe_18-Q3-R11-54_MAXAC.273</strain>
    </source>
</reference>
<name>A0A9D7XP01_9BACT</name>
<protein>
    <submittedName>
        <fullName evidence="1">Type II toxin-antitoxin system HicA family toxin</fullName>
    </submittedName>
</protein>
<evidence type="ECO:0000313" key="2">
    <source>
        <dbReference type="Proteomes" id="UP000808337"/>
    </source>
</evidence>
<comment type="caution">
    <text evidence="1">The sequence shown here is derived from an EMBL/GenBank/DDBJ whole genome shotgun (WGS) entry which is preliminary data.</text>
</comment>
<accession>A0A9D7XP01</accession>
<dbReference type="EMBL" id="JADKGY010000006">
    <property type="protein sequence ID" value="MBK9982720.1"/>
    <property type="molecule type" value="Genomic_DNA"/>
</dbReference>
<dbReference type="Proteomes" id="UP000808337">
    <property type="component" value="Unassembled WGS sequence"/>
</dbReference>
<gene>
    <name evidence="1" type="ORF">IPP15_09905</name>
</gene>
<evidence type="ECO:0000313" key="1">
    <source>
        <dbReference type="EMBL" id="MBK9982720.1"/>
    </source>
</evidence>
<proteinExistence type="predicted"/>
<organism evidence="1 2">
    <name type="scientific">Candidatus Opimibacter skivensis</name>
    <dbReference type="NCBI Taxonomy" id="2982028"/>
    <lineage>
        <taxon>Bacteria</taxon>
        <taxon>Pseudomonadati</taxon>
        <taxon>Bacteroidota</taxon>
        <taxon>Saprospiria</taxon>
        <taxon>Saprospirales</taxon>
        <taxon>Saprospiraceae</taxon>
        <taxon>Candidatus Opimibacter</taxon>
    </lineage>
</organism>
<dbReference type="SUPFAM" id="SSF54786">
    <property type="entry name" value="YcfA/nrd intein domain"/>
    <property type="match status" value="1"/>
</dbReference>
<dbReference type="AlphaFoldDB" id="A0A9D7XP01"/>